<comment type="caution">
    <text evidence="20">The sequence shown here is derived from an EMBL/GenBank/DDBJ whole genome shotgun (WGS) entry which is preliminary data.</text>
</comment>
<dbReference type="SUPFAM" id="SSF81653">
    <property type="entry name" value="Calcium ATPase, transduction domain A"/>
    <property type="match status" value="1"/>
</dbReference>
<dbReference type="InterPro" id="IPR036412">
    <property type="entry name" value="HAD-like_sf"/>
</dbReference>
<evidence type="ECO:0000313" key="20">
    <source>
        <dbReference type="EMBL" id="KKQ36392.1"/>
    </source>
</evidence>
<gene>
    <name evidence="20" type="ORF">US53_C0054G0005</name>
</gene>
<dbReference type="InterPro" id="IPR001757">
    <property type="entry name" value="P_typ_ATPase"/>
</dbReference>
<keyword evidence="9" id="KW-0187">Copper transport</keyword>
<feature type="transmembrane region" description="Helical" evidence="18">
    <location>
        <begin position="334"/>
        <end position="356"/>
    </location>
</feature>
<keyword evidence="14" id="KW-0406">Ion transport</keyword>
<evidence type="ECO:0000256" key="14">
    <source>
        <dbReference type="ARBA" id="ARBA00023065"/>
    </source>
</evidence>
<dbReference type="FunFam" id="2.70.150.10:FF:000020">
    <property type="entry name" value="Copper-exporting P-type ATPase A"/>
    <property type="match status" value="1"/>
</dbReference>
<evidence type="ECO:0000256" key="5">
    <source>
        <dbReference type="ARBA" id="ARBA00022475"/>
    </source>
</evidence>
<evidence type="ECO:0000256" key="2">
    <source>
        <dbReference type="ARBA" id="ARBA00006024"/>
    </source>
</evidence>
<feature type="transmembrane region" description="Helical" evidence="18">
    <location>
        <begin position="557"/>
        <end position="578"/>
    </location>
</feature>
<accession>A0A0G0H2J8</accession>
<dbReference type="NCBIfam" id="TIGR01494">
    <property type="entry name" value="ATPase_P-type"/>
    <property type="match status" value="2"/>
</dbReference>
<evidence type="ECO:0000259" key="19">
    <source>
        <dbReference type="PROSITE" id="PS50846"/>
    </source>
</evidence>
<dbReference type="GO" id="GO:0043682">
    <property type="term" value="F:P-type divalent copper transporter activity"/>
    <property type="evidence" value="ECO:0007669"/>
    <property type="project" value="TreeGrafter"/>
</dbReference>
<organism evidence="20 21">
    <name type="scientific">Candidatus Woesebacteria bacterium GW2011_GWA1_37_7</name>
    <dbReference type="NCBI Taxonomy" id="1618545"/>
    <lineage>
        <taxon>Bacteria</taxon>
        <taxon>Candidatus Woeseibacteriota</taxon>
    </lineage>
</organism>
<dbReference type="AlphaFoldDB" id="A0A0G0H2J8"/>
<evidence type="ECO:0000256" key="10">
    <source>
        <dbReference type="ARBA" id="ARBA00022840"/>
    </source>
</evidence>
<dbReference type="GO" id="GO:0140581">
    <property type="term" value="F:P-type monovalent copper transporter activity"/>
    <property type="evidence" value="ECO:0007669"/>
    <property type="project" value="UniProtKB-EC"/>
</dbReference>
<evidence type="ECO:0000256" key="16">
    <source>
        <dbReference type="ARBA" id="ARBA00033239"/>
    </source>
</evidence>
<feature type="transmembrane region" description="Helical" evidence="18">
    <location>
        <begin position="919"/>
        <end position="937"/>
    </location>
</feature>
<sequence length="1107" mass="120081">MHCKSCEMLIKDEISDIPGVETVSVDHKTGEGYLTASHEIDRDLILKAITNAGYEGEVENIEKTNGNGKVTGQVIYDSMSLKNILSTGISIKGSVKKDKKGEFVFEGNLGLNNEPVIEINETTPVIATEVTSEGHKLLRSKLQSIPADAFVHSSDENRSLNKKVTLSLFGMHCTSCAGVIEKSLKKVTGVTEARVNFAAEKATITYDSSVALEEDLINKLESFAGEHSFEAQLIKAVEKTGYKALVSDPSNTKEEAEKQQAQIGGYFKKFIWSFVLSFPMIYFMVFDFFPNFLGATLLLPYVGIISFILATPVQFIIGAGFYKGMVSGLKMKTFNMDSLIAIGTSVAYFYSVVNFFNYYITNNSLIGLLGAKIPELYFETAAFLITFVILGKWLEAKAKGRTSEAIKKLMGLQAKTARVVRNGQTLDIPLEEVIKGDTVIVRPGEKVPVDGEIIRGSSALDESMITGESLPVEKHEGDFVIGSTINKTGSFEFMATRVGSETTLSQIIKLVEDAQGSKAPIQAIADKISAFFVPAVILIAIATFVIWYFVFGATLSFALMAFTAVIVIACPCALGLATPTAIMVGTGKGAEHGILVKGGEPLEKACKIDTIVFDKTGTITKGKPEVTDIIGSADILEIAASLEKQSEHPLAEAIYSNAQDKDLILSGVEEFKAIPGFGVQGNIGKETYYFGKPKLASETLGLSLLEHKYTIDSLENQGKTVMVLSTKKKVLGLIAVADTVKETSKEAIEMLAKRGITVYMITGDNERTARAIASQVGITNVLAEVLPEDKANKIRELQWEKSLPTDTVQHEPYSNRIEKASAKRRWVAMVGDGINDAPALAQADLGIAMGSGTDVAMETGGIVIIKNDLRDVVSSIDLSRSTMSKIKQNMFFALFYNVIGIPIAARIFSFAGLVLKPELAGLAMALSSISVVGNSLILRRFTPGKKDYVSAFAPAFMAIAFTFMFIQFANASSSMASGEKSMQTEDTKTMTVSAEKLLGKGNTKLVIKDGETKVFLEVDDIGALKIAQGSYPQRTGDIILGAEEAEMMKKARIFQNVGDEIYNIFGLPRVRIIGILAMTDTELDNYHIADKKTFKSISGVEYKKTTK</sequence>
<feature type="transmembrane region" description="Helical" evidence="18">
    <location>
        <begin position="528"/>
        <end position="551"/>
    </location>
</feature>
<dbReference type="InterPro" id="IPR008250">
    <property type="entry name" value="ATPase_P-typ_transduc_dom_A_sf"/>
</dbReference>
<keyword evidence="7 18" id="KW-0479">Metal-binding</keyword>
<dbReference type="InterPro" id="IPR023299">
    <property type="entry name" value="ATPase_P-typ_cyto_dom_N"/>
</dbReference>
<dbReference type="EMBL" id="LBTI01000054">
    <property type="protein sequence ID" value="KKQ36392.1"/>
    <property type="molecule type" value="Genomic_DNA"/>
</dbReference>
<dbReference type="Pfam" id="PF00702">
    <property type="entry name" value="Hydrolase"/>
    <property type="match status" value="1"/>
</dbReference>
<keyword evidence="4" id="KW-0813">Transport</keyword>
<reference evidence="20 21" key="1">
    <citation type="journal article" date="2015" name="Nature">
        <title>rRNA introns, odd ribosomes, and small enigmatic genomes across a large radiation of phyla.</title>
        <authorList>
            <person name="Brown C.T."/>
            <person name="Hug L.A."/>
            <person name="Thomas B.C."/>
            <person name="Sharon I."/>
            <person name="Castelle C.J."/>
            <person name="Singh A."/>
            <person name="Wilkins M.J."/>
            <person name="Williams K.H."/>
            <person name="Banfield J.F."/>
        </authorList>
    </citation>
    <scope>NUCLEOTIDE SEQUENCE [LARGE SCALE GENOMIC DNA]</scope>
</reference>
<dbReference type="SFLD" id="SFLDG00002">
    <property type="entry name" value="C1.7:_P-type_atpase_like"/>
    <property type="match status" value="1"/>
</dbReference>
<evidence type="ECO:0000256" key="1">
    <source>
        <dbReference type="ARBA" id="ARBA00004651"/>
    </source>
</evidence>
<keyword evidence="12 18" id="KW-1133">Transmembrane helix</keyword>
<dbReference type="Pfam" id="PF00403">
    <property type="entry name" value="HMA"/>
    <property type="match status" value="2"/>
</dbReference>
<evidence type="ECO:0000256" key="3">
    <source>
        <dbReference type="ARBA" id="ARBA00012517"/>
    </source>
</evidence>
<feature type="transmembrane region" description="Helical" evidence="18">
    <location>
        <begin position="376"/>
        <end position="394"/>
    </location>
</feature>
<dbReference type="SUPFAM" id="SSF56784">
    <property type="entry name" value="HAD-like"/>
    <property type="match status" value="1"/>
</dbReference>
<evidence type="ECO:0000256" key="12">
    <source>
        <dbReference type="ARBA" id="ARBA00022989"/>
    </source>
</evidence>
<dbReference type="SUPFAM" id="SSF81665">
    <property type="entry name" value="Calcium ATPase, transmembrane domain M"/>
    <property type="match status" value="1"/>
</dbReference>
<comment type="similarity">
    <text evidence="2 18">Belongs to the cation transport ATPase (P-type) (TC 3.A.3) family. Type IB subfamily.</text>
</comment>
<name>A0A0G0H2J8_9BACT</name>
<dbReference type="GO" id="GO:0055070">
    <property type="term" value="P:copper ion homeostasis"/>
    <property type="evidence" value="ECO:0007669"/>
    <property type="project" value="TreeGrafter"/>
</dbReference>
<dbReference type="FunFam" id="3.40.50.1000:FF:000144">
    <property type="entry name" value="copper-transporting ATPase 1 isoform X2"/>
    <property type="match status" value="1"/>
</dbReference>
<dbReference type="InterPro" id="IPR044492">
    <property type="entry name" value="P_typ_ATPase_HD_dom"/>
</dbReference>
<dbReference type="PRINTS" id="PR00119">
    <property type="entry name" value="CATATPASE"/>
</dbReference>
<dbReference type="InterPro" id="IPR018303">
    <property type="entry name" value="ATPase_P-typ_P_site"/>
</dbReference>
<dbReference type="PANTHER" id="PTHR43520:SF8">
    <property type="entry name" value="P-TYPE CU(+) TRANSPORTER"/>
    <property type="match status" value="1"/>
</dbReference>
<dbReference type="InterPro" id="IPR006121">
    <property type="entry name" value="HMA_dom"/>
</dbReference>
<dbReference type="GO" id="GO:0016887">
    <property type="term" value="F:ATP hydrolysis activity"/>
    <property type="evidence" value="ECO:0007669"/>
    <property type="project" value="InterPro"/>
</dbReference>
<dbReference type="Gene3D" id="2.70.150.10">
    <property type="entry name" value="Calcium-transporting ATPase, cytoplasmic transduction domain A"/>
    <property type="match status" value="1"/>
</dbReference>
<feature type="transmembrane region" description="Helical" evidence="18">
    <location>
        <begin position="301"/>
        <end position="322"/>
    </location>
</feature>
<keyword evidence="15 18" id="KW-0472">Membrane</keyword>
<dbReference type="NCBIfam" id="TIGR01525">
    <property type="entry name" value="ATPase-IB_hvy"/>
    <property type="match status" value="1"/>
</dbReference>
<dbReference type="EC" id="7.2.2.8" evidence="3"/>
<dbReference type="NCBIfam" id="TIGR01511">
    <property type="entry name" value="ATPase-IB1_Cu"/>
    <property type="match status" value="1"/>
</dbReference>
<evidence type="ECO:0000256" key="15">
    <source>
        <dbReference type="ARBA" id="ARBA00023136"/>
    </source>
</evidence>
<feature type="domain" description="HMA" evidence="19">
    <location>
        <begin position="1"/>
        <end position="57"/>
    </location>
</feature>
<comment type="subcellular location">
    <subcellularLocation>
        <location evidence="1">Cell membrane</location>
        <topology evidence="1">Multi-pass membrane protein</topology>
    </subcellularLocation>
</comment>
<dbReference type="STRING" id="1618545.US53_C0054G0005"/>
<evidence type="ECO:0000256" key="18">
    <source>
        <dbReference type="RuleBase" id="RU362081"/>
    </source>
</evidence>
<keyword evidence="5 18" id="KW-1003">Cell membrane</keyword>
<dbReference type="PRINTS" id="PR00943">
    <property type="entry name" value="CUATPASE"/>
</dbReference>
<evidence type="ECO:0000256" key="17">
    <source>
        <dbReference type="ARBA" id="ARBA00049289"/>
    </source>
</evidence>
<keyword evidence="10 18" id="KW-0067">ATP-binding</keyword>
<evidence type="ECO:0000256" key="8">
    <source>
        <dbReference type="ARBA" id="ARBA00022741"/>
    </source>
</evidence>
<feature type="transmembrane region" description="Helical" evidence="18">
    <location>
        <begin position="949"/>
        <end position="969"/>
    </location>
</feature>
<dbReference type="Gene3D" id="3.40.1110.10">
    <property type="entry name" value="Calcium-transporting ATPase, cytoplasmic domain N"/>
    <property type="match status" value="1"/>
</dbReference>
<evidence type="ECO:0000256" key="13">
    <source>
        <dbReference type="ARBA" id="ARBA00023008"/>
    </source>
</evidence>
<keyword evidence="8 18" id="KW-0547">Nucleotide-binding</keyword>
<protein>
    <recommendedName>
        <fullName evidence="3">P-type Cu(+) transporter</fullName>
        <ecNumber evidence="3">7.2.2.8</ecNumber>
    </recommendedName>
    <alternativeName>
        <fullName evidence="16">Cu(+)-exporting ATPase</fullName>
    </alternativeName>
</protein>
<dbReference type="PANTHER" id="PTHR43520">
    <property type="entry name" value="ATP7, ISOFORM B"/>
    <property type="match status" value="1"/>
</dbReference>
<dbReference type="CDD" id="cd00371">
    <property type="entry name" value="HMA"/>
    <property type="match status" value="2"/>
</dbReference>
<dbReference type="FunFam" id="3.30.70.100:FF:000001">
    <property type="entry name" value="ATPase copper transporting beta"/>
    <property type="match status" value="1"/>
</dbReference>
<dbReference type="InterPro" id="IPR023298">
    <property type="entry name" value="ATPase_P-typ_TM_dom_sf"/>
</dbReference>
<dbReference type="Proteomes" id="UP000034591">
    <property type="component" value="Unassembled WGS sequence"/>
</dbReference>
<dbReference type="InterPro" id="IPR023214">
    <property type="entry name" value="HAD_sf"/>
</dbReference>
<keyword evidence="6 18" id="KW-0812">Transmembrane</keyword>
<feature type="domain" description="HMA" evidence="19">
    <location>
        <begin position="162"/>
        <end position="245"/>
    </location>
</feature>
<dbReference type="PATRIC" id="fig|1618545.3.peg.716"/>
<dbReference type="Gene3D" id="3.40.50.1000">
    <property type="entry name" value="HAD superfamily/HAD-like"/>
    <property type="match status" value="1"/>
</dbReference>
<dbReference type="SUPFAM" id="SSF55008">
    <property type="entry name" value="HMA, heavy metal-associated domain"/>
    <property type="match status" value="2"/>
</dbReference>
<evidence type="ECO:0000256" key="7">
    <source>
        <dbReference type="ARBA" id="ARBA00022723"/>
    </source>
</evidence>
<dbReference type="InterPro" id="IPR059000">
    <property type="entry name" value="ATPase_P-type_domA"/>
</dbReference>
<dbReference type="GO" id="GO:0005507">
    <property type="term" value="F:copper ion binding"/>
    <property type="evidence" value="ECO:0007669"/>
    <property type="project" value="TreeGrafter"/>
</dbReference>
<evidence type="ECO:0000256" key="6">
    <source>
        <dbReference type="ARBA" id="ARBA00022692"/>
    </source>
</evidence>
<dbReference type="GO" id="GO:0005524">
    <property type="term" value="F:ATP binding"/>
    <property type="evidence" value="ECO:0007669"/>
    <property type="project" value="UniProtKB-UniRule"/>
</dbReference>
<dbReference type="SFLD" id="SFLDF00027">
    <property type="entry name" value="p-type_atpase"/>
    <property type="match status" value="1"/>
</dbReference>
<evidence type="ECO:0000256" key="9">
    <source>
        <dbReference type="ARBA" id="ARBA00022796"/>
    </source>
</evidence>
<dbReference type="SFLD" id="SFLDS00003">
    <property type="entry name" value="Haloacid_Dehalogenase"/>
    <property type="match status" value="1"/>
</dbReference>
<feature type="transmembrane region" description="Helical" evidence="18">
    <location>
        <begin position="890"/>
        <end position="913"/>
    </location>
</feature>
<dbReference type="InterPro" id="IPR027256">
    <property type="entry name" value="P-typ_ATPase_IB"/>
</dbReference>
<feature type="transmembrane region" description="Helical" evidence="18">
    <location>
        <begin position="270"/>
        <end position="289"/>
    </location>
</feature>
<dbReference type="Gene3D" id="3.30.70.100">
    <property type="match status" value="2"/>
</dbReference>
<evidence type="ECO:0000256" key="4">
    <source>
        <dbReference type="ARBA" id="ARBA00022448"/>
    </source>
</evidence>
<evidence type="ECO:0000313" key="21">
    <source>
        <dbReference type="Proteomes" id="UP000034591"/>
    </source>
</evidence>
<dbReference type="Pfam" id="PF00122">
    <property type="entry name" value="E1-E2_ATPase"/>
    <property type="match status" value="1"/>
</dbReference>
<proteinExistence type="inferred from homology"/>
<keyword evidence="13" id="KW-0186">Copper</keyword>
<keyword evidence="11" id="KW-1278">Translocase</keyword>
<dbReference type="CDD" id="cd02094">
    <property type="entry name" value="P-type_ATPase_Cu-like"/>
    <property type="match status" value="1"/>
</dbReference>
<dbReference type="PROSITE" id="PS01047">
    <property type="entry name" value="HMA_1"/>
    <property type="match status" value="1"/>
</dbReference>
<comment type="catalytic activity">
    <reaction evidence="17">
        <text>Cu(+)(in) + ATP + H2O = Cu(+)(out) + ADP + phosphate + H(+)</text>
        <dbReference type="Rhea" id="RHEA:25792"/>
        <dbReference type="ChEBI" id="CHEBI:15377"/>
        <dbReference type="ChEBI" id="CHEBI:15378"/>
        <dbReference type="ChEBI" id="CHEBI:30616"/>
        <dbReference type="ChEBI" id="CHEBI:43474"/>
        <dbReference type="ChEBI" id="CHEBI:49552"/>
        <dbReference type="ChEBI" id="CHEBI:456216"/>
        <dbReference type="EC" id="7.2.2.8"/>
    </reaction>
</comment>
<evidence type="ECO:0000256" key="11">
    <source>
        <dbReference type="ARBA" id="ARBA00022967"/>
    </source>
</evidence>
<dbReference type="InterPro" id="IPR017969">
    <property type="entry name" value="Heavy-metal-associated_CS"/>
</dbReference>
<dbReference type="InterPro" id="IPR036163">
    <property type="entry name" value="HMA_dom_sf"/>
</dbReference>
<dbReference type="PROSITE" id="PS50846">
    <property type="entry name" value="HMA_2"/>
    <property type="match status" value="2"/>
</dbReference>
<dbReference type="GO" id="GO:0005886">
    <property type="term" value="C:plasma membrane"/>
    <property type="evidence" value="ECO:0007669"/>
    <property type="project" value="UniProtKB-SubCell"/>
</dbReference>
<dbReference type="PROSITE" id="PS00154">
    <property type="entry name" value="ATPASE_E1_E2"/>
    <property type="match status" value="1"/>
</dbReference>